<dbReference type="PANTHER" id="PTHR24082:SF283">
    <property type="entry name" value="NUCLEAR HORMONE RECEPTOR HR96"/>
    <property type="match status" value="1"/>
</dbReference>
<evidence type="ECO:0000256" key="5">
    <source>
        <dbReference type="ARBA" id="ARBA00023125"/>
    </source>
</evidence>
<dbReference type="PROSITE" id="PS51030">
    <property type="entry name" value="NUCLEAR_REC_DBD_2"/>
    <property type="match status" value="1"/>
</dbReference>
<evidence type="ECO:0000256" key="3">
    <source>
        <dbReference type="ARBA" id="ARBA00022833"/>
    </source>
</evidence>
<evidence type="ECO:0000313" key="11">
    <source>
        <dbReference type="EMBL" id="CAD7629818.1"/>
    </source>
</evidence>
<dbReference type="GO" id="GO:0030154">
    <property type="term" value="P:cell differentiation"/>
    <property type="evidence" value="ECO:0007669"/>
    <property type="project" value="TreeGrafter"/>
</dbReference>
<dbReference type="InterPro" id="IPR035500">
    <property type="entry name" value="NHR-like_dom_sf"/>
</dbReference>
<evidence type="ECO:0000256" key="7">
    <source>
        <dbReference type="ARBA" id="ARBA00023170"/>
    </source>
</evidence>
<dbReference type="GO" id="GO:0008270">
    <property type="term" value="F:zinc ion binding"/>
    <property type="evidence" value="ECO:0007669"/>
    <property type="project" value="UniProtKB-KW"/>
</dbReference>
<dbReference type="PANTHER" id="PTHR24082">
    <property type="entry name" value="NUCLEAR HORMONE RECEPTOR"/>
    <property type="match status" value="1"/>
</dbReference>
<reference evidence="11" key="1">
    <citation type="submission" date="2020-11" db="EMBL/GenBank/DDBJ databases">
        <authorList>
            <person name="Tran Van P."/>
        </authorList>
    </citation>
    <scope>NUCLEOTIDE SEQUENCE</scope>
</reference>
<dbReference type="SUPFAM" id="SSF57716">
    <property type="entry name" value="Glucocorticoid receptor-like (DNA-binding domain)"/>
    <property type="match status" value="1"/>
</dbReference>
<dbReference type="GO" id="GO:0000978">
    <property type="term" value="F:RNA polymerase II cis-regulatory region sequence-specific DNA binding"/>
    <property type="evidence" value="ECO:0007669"/>
    <property type="project" value="TreeGrafter"/>
</dbReference>
<accession>A0A7R9Q2D2</accession>
<dbReference type="AlphaFoldDB" id="A0A7R9Q2D2"/>
<keyword evidence="5" id="KW-0238">DNA-binding</keyword>
<name>A0A7R9Q2D2_9ACAR</name>
<feature type="domain" description="NR LBD" evidence="10">
    <location>
        <begin position="102"/>
        <end position="241"/>
    </location>
</feature>
<proteinExistence type="predicted"/>
<dbReference type="InterPro" id="IPR013088">
    <property type="entry name" value="Znf_NHR/GATA"/>
</dbReference>
<keyword evidence="7" id="KW-0675">Receptor</keyword>
<dbReference type="GO" id="GO:0004879">
    <property type="term" value="F:nuclear receptor activity"/>
    <property type="evidence" value="ECO:0007669"/>
    <property type="project" value="TreeGrafter"/>
</dbReference>
<evidence type="ECO:0000259" key="10">
    <source>
        <dbReference type="PROSITE" id="PS51843"/>
    </source>
</evidence>
<evidence type="ECO:0000256" key="8">
    <source>
        <dbReference type="ARBA" id="ARBA00023242"/>
    </source>
</evidence>
<dbReference type="Gene3D" id="3.30.50.10">
    <property type="entry name" value="Erythroid Transcription Factor GATA-1, subunit A"/>
    <property type="match status" value="1"/>
</dbReference>
<dbReference type="Gene3D" id="1.10.565.10">
    <property type="entry name" value="Retinoid X Receptor"/>
    <property type="match status" value="1"/>
</dbReference>
<dbReference type="SMART" id="SM00399">
    <property type="entry name" value="ZnF_C4"/>
    <property type="match status" value="1"/>
</dbReference>
<dbReference type="GO" id="GO:0000122">
    <property type="term" value="P:negative regulation of transcription by RNA polymerase II"/>
    <property type="evidence" value="ECO:0007669"/>
    <property type="project" value="TreeGrafter"/>
</dbReference>
<keyword evidence="4" id="KW-0805">Transcription regulation</keyword>
<evidence type="ECO:0008006" key="13">
    <source>
        <dbReference type="Google" id="ProtNLM"/>
    </source>
</evidence>
<feature type="domain" description="Nuclear receptor" evidence="9">
    <location>
        <begin position="3"/>
        <end position="78"/>
    </location>
</feature>
<dbReference type="OrthoDB" id="6355676at2759"/>
<dbReference type="InterPro" id="IPR000536">
    <property type="entry name" value="Nucl_hrmn_rcpt_lig-bd"/>
</dbReference>
<dbReference type="EMBL" id="CAJPIZ010007344">
    <property type="protein sequence ID" value="CAG2110248.1"/>
    <property type="molecule type" value="Genomic_DNA"/>
</dbReference>
<gene>
    <name evidence="11" type="ORF">OSB1V03_LOCUS10233</name>
</gene>
<dbReference type="PROSITE" id="PS00031">
    <property type="entry name" value="NUCLEAR_REC_DBD_1"/>
    <property type="match status" value="1"/>
</dbReference>
<dbReference type="InterPro" id="IPR050234">
    <property type="entry name" value="Nuclear_hormone_rcpt_NR1"/>
</dbReference>
<dbReference type="PROSITE" id="PS51843">
    <property type="entry name" value="NR_LBD"/>
    <property type="match status" value="1"/>
</dbReference>
<evidence type="ECO:0000313" key="12">
    <source>
        <dbReference type="Proteomes" id="UP000759131"/>
    </source>
</evidence>
<keyword evidence="1" id="KW-0479">Metal-binding</keyword>
<keyword evidence="12" id="KW-1185">Reference proteome</keyword>
<evidence type="ECO:0000259" key="9">
    <source>
        <dbReference type="PROSITE" id="PS51030"/>
    </source>
</evidence>
<protein>
    <recommendedName>
        <fullName evidence="13">Nuclear receptor domain-containing protein</fullName>
    </recommendedName>
</protein>
<dbReference type="Pfam" id="PF00105">
    <property type="entry name" value="zf-C4"/>
    <property type="match status" value="1"/>
</dbReference>
<evidence type="ECO:0000256" key="6">
    <source>
        <dbReference type="ARBA" id="ARBA00023163"/>
    </source>
</evidence>
<dbReference type="PRINTS" id="PR00047">
    <property type="entry name" value="STROIDFINGER"/>
</dbReference>
<keyword evidence="8" id="KW-0539">Nucleus</keyword>
<organism evidence="11">
    <name type="scientific">Medioppia subpectinata</name>
    <dbReference type="NCBI Taxonomy" id="1979941"/>
    <lineage>
        <taxon>Eukaryota</taxon>
        <taxon>Metazoa</taxon>
        <taxon>Ecdysozoa</taxon>
        <taxon>Arthropoda</taxon>
        <taxon>Chelicerata</taxon>
        <taxon>Arachnida</taxon>
        <taxon>Acari</taxon>
        <taxon>Acariformes</taxon>
        <taxon>Sarcoptiformes</taxon>
        <taxon>Oribatida</taxon>
        <taxon>Brachypylina</taxon>
        <taxon>Oppioidea</taxon>
        <taxon>Oppiidae</taxon>
        <taxon>Medioppia</taxon>
    </lineage>
</organism>
<keyword evidence="6" id="KW-0804">Transcription</keyword>
<evidence type="ECO:0000256" key="1">
    <source>
        <dbReference type="ARBA" id="ARBA00022723"/>
    </source>
</evidence>
<keyword evidence="3" id="KW-0862">Zinc</keyword>
<dbReference type="InterPro" id="IPR001628">
    <property type="entry name" value="Znf_hrmn_rcpt"/>
</dbReference>
<dbReference type="EMBL" id="OC861919">
    <property type="protein sequence ID" value="CAD7629818.1"/>
    <property type="molecule type" value="Genomic_DNA"/>
</dbReference>
<evidence type="ECO:0000256" key="4">
    <source>
        <dbReference type="ARBA" id="ARBA00023015"/>
    </source>
</evidence>
<dbReference type="GO" id="GO:0045944">
    <property type="term" value="P:positive regulation of transcription by RNA polymerase II"/>
    <property type="evidence" value="ECO:0007669"/>
    <property type="project" value="TreeGrafter"/>
</dbReference>
<dbReference type="PRINTS" id="PR00398">
    <property type="entry name" value="STRDHORMONER"/>
</dbReference>
<evidence type="ECO:0000256" key="2">
    <source>
        <dbReference type="ARBA" id="ARBA00022771"/>
    </source>
</evidence>
<dbReference type="SUPFAM" id="SSF48508">
    <property type="entry name" value="Nuclear receptor ligand-binding domain"/>
    <property type="match status" value="1"/>
</dbReference>
<dbReference type="InterPro" id="IPR001723">
    <property type="entry name" value="Nuclear_hrmn_rcpt"/>
</dbReference>
<keyword evidence="2" id="KW-0863">Zinc-finger</keyword>
<sequence length="241" mass="27460">MNDKVCTVCGDRAIGTNFGALTCESCRSFFRRNATRFEEFGCFFGDNCEVNRLTRKFCKKCRIDRCLANGMKKEALTYGENNDSRRYRRKRPKNGAPIVSVTDEHKVESCLTLEINRFKELFNSLAVVRGNPVTTIAYETNTASDGIQLIQNRADLKFTRMVKMSANINGFNELCEDDKIALLKAGCPQLWLLQNIVDFDVEGQFWRIPIHLMFGSLPIIVEGILPLHLEELSQLSPYLIV</sequence>
<dbReference type="Proteomes" id="UP000759131">
    <property type="component" value="Unassembled WGS sequence"/>
</dbReference>